<gene>
    <name evidence="1" type="ORF">HU200_047450</name>
</gene>
<evidence type="ECO:0000313" key="2">
    <source>
        <dbReference type="Proteomes" id="UP000636709"/>
    </source>
</evidence>
<dbReference type="AlphaFoldDB" id="A0A835AXD8"/>
<organism evidence="1 2">
    <name type="scientific">Digitaria exilis</name>
    <dbReference type="NCBI Taxonomy" id="1010633"/>
    <lineage>
        <taxon>Eukaryota</taxon>
        <taxon>Viridiplantae</taxon>
        <taxon>Streptophyta</taxon>
        <taxon>Embryophyta</taxon>
        <taxon>Tracheophyta</taxon>
        <taxon>Spermatophyta</taxon>
        <taxon>Magnoliopsida</taxon>
        <taxon>Liliopsida</taxon>
        <taxon>Poales</taxon>
        <taxon>Poaceae</taxon>
        <taxon>PACMAD clade</taxon>
        <taxon>Panicoideae</taxon>
        <taxon>Panicodae</taxon>
        <taxon>Paniceae</taxon>
        <taxon>Anthephorinae</taxon>
        <taxon>Digitaria</taxon>
    </lineage>
</organism>
<accession>A0A835AXD8</accession>
<comment type="caution">
    <text evidence="1">The sequence shown here is derived from an EMBL/GenBank/DDBJ whole genome shotgun (WGS) entry which is preliminary data.</text>
</comment>
<protein>
    <submittedName>
        <fullName evidence="1">Uncharacterized protein</fullName>
    </submittedName>
</protein>
<keyword evidence="2" id="KW-1185">Reference proteome</keyword>
<reference evidence="1" key="1">
    <citation type="submission" date="2020-07" db="EMBL/GenBank/DDBJ databases">
        <title>Genome sequence and genetic diversity analysis of an under-domesticated orphan crop, white fonio (Digitaria exilis).</title>
        <authorList>
            <person name="Bennetzen J.L."/>
            <person name="Chen S."/>
            <person name="Ma X."/>
            <person name="Wang X."/>
            <person name="Yssel A.E.J."/>
            <person name="Chaluvadi S.R."/>
            <person name="Johnson M."/>
            <person name="Gangashetty P."/>
            <person name="Hamidou F."/>
            <person name="Sanogo M.D."/>
            <person name="Zwaenepoel A."/>
            <person name="Wallace J."/>
            <person name="Van De Peer Y."/>
            <person name="Van Deynze A."/>
        </authorList>
    </citation>
    <scope>NUCLEOTIDE SEQUENCE</scope>
    <source>
        <tissue evidence="1">Leaves</tissue>
    </source>
</reference>
<evidence type="ECO:0000313" key="1">
    <source>
        <dbReference type="EMBL" id="KAF8675950.1"/>
    </source>
</evidence>
<dbReference type="Proteomes" id="UP000636709">
    <property type="component" value="Unassembled WGS sequence"/>
</dbReference>
<sequence length="114" mass="11763">MKSAKRDVEAVLARNGAVRVLLFQGVRACSTCTARRRVRGGVGRCGGWSGLGVPGRGTRRVEARERPARRVRAEASGALVNAVIVGAAAQAMMEGWVLQTGAFAGGGAQASTTP</sequence>
<dbReference type="EMBL" id="JACEFO010002177">
    <property type="protein sequence ID" value="KAF8675950.1"/>
    <property type="molecule type" value="Genomic_DNA"/>
</dbReference>
<proteinExistence type="predicted"/>
<name>A0A835AXD8_9POAL</name>